<name>A0A1I8BLZ9_MELHA</name>
<proteinExistence type="predicted"/>
<dbReference type="InterPro" id="IPR043136">
    <property type="entry name" value="B30.2/SPRY_sf"/>
</dbReference>
<sequence length="120" mass="14008">MHIGLKNSKNNYIRFFAEEFKIRNEKLRTIKPPPTFSWNDDVFGCGLIYPPTNINELPYVFFTQNGKQIGKAILSKDNCDSYKPYVVLLCCSVETNFGNNLHSKPFIYDISKHFVPKEFY</sequence>
<keyword evidence="1" id="KW-1185">Reference proteome</keyword>
<protein>
    <submittedName>
        <fullName evidence="2">SPRY domain-containing protein</fullName>
    </submittedName>
</protein>
<organism evidence="1 2">
    <name type="scientific">Meloidogyne hapla</name>
    <name type="common">Root-knot nematode worm</name>
    <dbReference type="NCBI Taxonomy" id="6305"/>
    <lineage>
        <taxon>Eukaryota</taxon>
        <taxon>Metazoa</taxon>
        <taxon>Ecdysozoa</taxon>
        <taxon>Nematoda</taxon>
        <taxon>Chromadorea</taxon>
        <taxon>Rhabditida</taxon>
        <taxon>Tylenchina</taxon>
        <taxon>Tylenchomorpha</taxon>
        <taxon>Tylenchoidea</taxon>
        <taxon>Meloidogynidae</taxon>
        <taxon>Meloidogyninae</taxon>
        <taxon>Meloidogyne</taxon>
    </lineage>
</organism>
<evidence type="ECO:0000313" key="2">
    <source>
        <dbReference type="WBParaSite" id="MhA1_Contig3141.frz3.gene1"/>
    </source>
</evidence>
<dbReference type="AlphaFoldDB" id="A0A1I8BLZ9"/>
<dbReference type="Gene3D" id="2.60.120.920">
    <property type="match status" value="1"/>
</dbReference>
<dbReference type="Proteomes" id="UP000095281">
    <property type="component" value="Unplaced"/>
</dbReference>
<dbReference type="WBParaSite" id="MhA1_Contig3141.frz3.gene1">
    <property type="protein sequence ID" value="MhA1_Contig3141.frz3.gene1"/>
    <property type="gene ID" value="MhA1_Contig3141.frz3.gene1"/>
</dbReference>
<evidence type="ECO:0000313" key="1">
    <source>
        <dbReference type="Proteomes" id="UP000095281"/>
    </source>
</evidence>
<accession>A0A1I8BLZ9</accession>
<reference evidence="2" key="1">
    <citation type="submission" date="2016-11" db="UniProtKB">
        <authorList>
            <consortium name="WormBaseParasite"/>
        </authorList>
    </citation>
    <scope>IDENTIFICATION</scope>
</reference>